<keyword evidence="1" id="KW-0175">Coiled coil</keyword>
<evidence type="ECO:0000313" key="3">
    <source>
        <dbReference type="Proteomes" id="UP000631576"/>
    </source>
</evidence>
<sequence length="387" mass="45817">MTNKLQQYFPMIRTKEQLMTEIEEKPKLKSIFYSWKEEARQDFINFCTGARGVKMMYDFISKEILNPEIYRERVNEFLSLLLNQKVKILEVLPNDGTRLADESTLLIMDIVVELEDGSIVNLEIQKIGYMFPGERSACYSADLLLRQYKRVKQKAEKKLDSHTKMSYKDIKDVYTIVLFQQSPQELKKFKDVYMHRFKQESDTGAKMNLLQKYLFVTLDNFNKIKHNNDKTIKLDNRLEAWLAFLSMDAPEDIVQILEQYSDFKALYNQVYDICLNIEEVMGMFSKELLELDRNTVELMIDEMQKQADNLRTQNENMTRENEKLGLANENLVFENESIKSENESIKSENESIKNENERIKNENKEIRAMMEELKRQNEEILKSLGKK</sequence>
<accession>A0ABR7G5U6</accession>
<comment type="caution">
    <text evidence="2">The sequence shown here is derived from an EMBL/GenBank/DDBJ whole genome shotgun (WGS) entry which is preliminary data.</text>
</comment>
<gene>
    <name evidence="2" type="ORF">H8S40_04380</name>
</gene>
<organism evidence="2 3">
    <name type="scientific">Ruminococcus hominis</name>
    <dbReference type="NCBI Taxonomy" id="2763065"/>
    <lineage>
        <taxon>Bacteria</taxon>
        <taxon>Bacillati</taxon>
        <taxon>Bacillota</taxon>
        <taxon>Clostridia</taxon>
        <taxon>Eubacteriales</taxon>
        <taxon>Oscillospiraceae</taxon>
        <taxon>Ruminococcus</taxon>
    </lineage>
</organism>
<evidence type="ECO:0000313" key="2">
    <source>
        <dbReference type="EMBL" id="MBC5682812.1"/>
    </source>
</evidence>
<name>A0ABR7G5U6_9FIRM</name>
<reference evidence="2 3" key="1">
    <citation type="submission" date="2020-08" db="EMBL/GenBank/DDBJ databases">
        <title>Genome public.</title>
        <authorList>
            <person name="Liu C."/>
            <person name="Sun Q."/>
        </authorList>
    </citation>
    <scope>NUCLEOTIDE SEQUENCE [LARGE SCALE GENOMIC DNA]</scope>
    <source>
        <strain evidence="2 3">NSJ-13</strain>
    </source>
</reference>
<dbReference type="EMBL" id="JACOPE010000001">
    <property type="protein sequence ID" value="MBC5682812.1"/>
    <property type="molecule type" value="Genomic_DNA"/>
</dbReference>
<evidence type="ECO:0000256" key="1">
    <source>
        <dbReference type="SAM" id="Coils"/>
    </source>
</evidence>
<proteinExistence type="predicted"/>
<dbReference type="RefSeq" id="WP_186864666.1">
    <property type="nucleotide sequence ID" value="NZ_JACOPE010000001.1"/>
</dbReference>
<keyword evidence="3" id="KW-1185">Reference proteome</keyword>
<protein>
    <submittedName>
        <fullName evidence="2">PD-(D/E)XK nuclease family transposase</fullName>
    </submittedName>
</protein>
<feature type="coiled-coil region" evidence="1">
    <location>
        <begin position="286"/>
        <end position="383"/>
    </location>
</feature>
<dbReference type="Pfam" id="PF12784">
    <property type="entry name" value="PDDEXK_2"/>
    <property type="match status" value="1"/>
</dbReference>
<dbReference type="Proteomes" id="UP000631576">
    <property type="component" value="Unassembled WGS sequence"/>
</dbReference>